<sequence>MIEVEGLTFRYGAGEPAVRGVGFSVGAGEIFGFLGPSGAGKSTTQKVLIGLLRPYEGDVRVLGQDLRSYGPEYYERIGVGFELPNHFVKLSAIENLRFFASFYRSAADPMDLLARVGLEERATQRVEGFSKGMTMRLNFVRALLHDPDVLFLDEPTSGLDPANARALKDMVVEQRERGKCIVLTTHNMLDADELCDRVAFLVDGRVERLGTPAELKADVEERAVRVEYRDGGAVASATFGLDGLGGDERFLALLRERDIVSVHSQEQTLEDVFLTATGRRLS</sequence>
<protein>
    <submittedName>
        <fullName evidence="7">ABC transporter ATP-binding protein</fullName>
    </submittedName>
</protein>
<evidence type="ECO:0000256" key="1">
    <source>
        <dbReference type="ARBA" id="ARBA00004202"/>
    </source>
</evidence>
<dbReference type="Proteomes" id="UP001596157">
    <property type="component" value="Unassembled WGS sequence"/>
</dbReference>
<dbReference type="InterPro" id="IPR003439">
    <property type="entry name" value="ABC_transporter-like_ATP-bd"/>
</dbReference>
<dbReference type="Gene3D" id="3.40.50.300">
    <property type="entry name" value="P-loop containing nucleotide triphosphate hydrolases"/>
    <property type="match status" value="1"/>
</dbReference>
<dbReference type="SUPFAM" id="SSF52540">
    <property type="entry name" value="P-loop containing nucleoside triphosphate hydrolases"/>
    <property type="match status" value="1"/>
</dbReference>
<evidence type="ECO:0000256" key="4">
    <source>
        <dbReference type="ARBA" id="ARBA00022840"/>
    </source>
</evidence>
<dbReference type="InterPro" id="IPR050763">
    <property type="entry name" value="ABC_transporter_ATP-binding"/>
</dbReference>
<dbReference type="InterPro" id="IPR003593">
    <property type="entry name" value="AAA+_ATPase"/>
</dbReference>
<dbReference type="GO" id="GO:0005524">
    <property type="term" value="F:ATP binding"/>
    <property type="evidence" value="ECO:0007669"/>
    <property type="project" value="UniProtKB-KW"/>
</dbReference>
<dbReference type="EMBL" id="JBHSKF010000023">
    <property type="protein sequence ID" value="MFC5291225.1"/>
    <property type="molecule type" value="Genomic_DNA"/>
</dbReference>
<organism evidence="7 8">
    <name type="scientific">Actinokineospora guangxiensis</name>
    <dbReference type="NCBI Taxonomy" id="1490288"/>
    <lineage>
        <taxon>Bacteria</taxon>
        <taxon>Bacillati</taxon>
        <taxon>Actinomycetota</taxon>
        <taxon>Actinomycetes</taxon>
        <taxon>Pseudonocardiales</taxon>
        <taxon>Pseudonocardiaceae</taxon>
        <taxon>Actinokineospora</taxon>
    </lineage>
</organism>
<keyword evidence="2" id="KW-0813">Transport</keyword>
<dbReference type="Pfam" id="PF00005">
    <property type="entry name" value="ABC_tran"/>
    <property type="match status" value="1"/>
</dbReference>
<accession>A0ABW0EYM2</accession>
<comment type="caution">
    <text evidence="7">The sequence shown here is derived from an EMBL/GenBank/DDBJ whole genome shotgun (WGS) entry which is preliminary data.</text>
</comment>
<dbReference type="SMART" id="SM00382">
    <property type="entry name" value="AAA"/>
    <property type="match status" value="1"/>
</dbReference>
<dbReference type="PANTHER" id="PTHR42711:SF18">
    <property type="entry name" value="ABC TRANSPORTER, ATP-BINDING PROTEIN"/>
    <property type="match status" value="1"/>
</dbReference>
<evidence type="ECO:0000313" key="8">
    <source>
        <dbReference type="Proteomes" id="UP001596157"/>
    </source>
</evidence>
<evidence type="ECO:0000256" key="5">
    <source>
        <dbReference type="ARBA" id="ARBA00023251"/>
    </source>
</evidence>
<evidence type="ECO:0000256" key="2">
    <source>
        <dbReference type="ARBA" id="ARBA00022448"/>
    </source>
</evidence>
<dbReference type="PROSITE" id="PS50893">
    <property type="entry name" value="ABC_TRANSPORTER_2"/>
    <property type="match status" value="1"/>
</dbReference>
<comment type="subcellular location">
    <subcellularLocation>
        <location evidence="1">Cell membrane</location>
        <topology evidence="1">Peripheral membrane protein</topology>
    </subcellularLocation>
</comment>
<keyword evidence="8" id="KW-1185">Reference proteome</keyword>
<dbReference type="InterPro" id="IPR027417">
    <property type="entry name" value="P-loop_NTPase"/>
</dbReference>
<dbReference type="RefSeq" id="WP_378251141.1">
    <property type="nucleotide sequence ID" value="NZ_JBHSKF010000023.1"/>
</dbReference>
<evidence type="ECO:0000259" key="6">
    <source>
        <dbReference type="PROSITE" id="PS50893"/>
    </source>
</evidence>
<gene>
    <name evidence="7" type="ORF">ACFPM7_29595</name>
</gene>
<name>A0ABW0EYM2_9PSEU</name>
<keyword evidence="5" id="KW-0046">Antibiotic resistance</keyword>
<dbReference type="CDD" id="cd03230">
    <property type="entry name" value="ABC_DR_subfamily_A"/>
    <property type="match status" value="1"/>
</dbReference>
<evidence type="ECO:0000313" key="7">
    <source>
        <dbReference type="EMBL" id="MFC5291225.1"/>
    </source>
</evidence>
<keyword evidence="3" id="KW-0547">Nucleotide-binding</keyword>
<proteinExistence type="predicted"/>
<feature type="domain" description="ABC transporter" evidence="6">
    <location>
        <begin position="2"/>
        <end position="228"/>
    </location>
</feature>
<evidence type="ECO:0000256" key="3">
    <source>
        <dbReference type="ARBA" id="ARBA00022741"/>
    </source>
</evidence>
<keyword evidence="4 7" id="KW-0067">ATP-binding</keyword>
<reference evidence="8" key="1">
    <citation type="journal article" date="2019" name="Int. J. Syst. Evol. Microbiol.">
        <title>The Global Catalogue of Microorganisms (GCM) 10K type strain sequencing project: providing services to taxonomists for standard genome sequencing and annotation.</title>
        <authorList>
            <consortium name="The Broad Institute Genomics Platform"/>
            <consortium name="The Broad Institute Genome Sequencing Center for Infectious Disease"/>
            <person name="Wu L."/>
            <person name="Ma J."/>
        </authorList>
    </citation>
    <scope>NUCLEOTIDE SEQUENCE [LARGE SCALE GENOMIC DNA]</scope>
    <source>
        <strain evidence="8">CCUG 59778</strain>
    </source>
</reference>
<dbReference type="PANTHER" id="PTHR42711">
    <property type="entry name" value="ABC TRANSPORTER ATP-BINDING PROTEIN"/>
    <property type="match status" value="1"/>
</dbReference>